<reference evidence="1 3" key="1">
    <citation type="submission" date="2016-01" db="EMBL/GenBank/DDBJ databases">
        <title>Genome sequence of Oerskovia enterophila VJag, an agar and cellulose degrading bacterium.</title>
        <authorList>
            <person name="Poehlein A."/>
            <person name="Jag V."/>
            <person name="Bengelsdorf F."/>
            <person name="Duerre P."/>
            <person name="Daniel R."/>
        </authorList>
    </citation>
    <scope>NUCLEOTIDE SEQUENCE [LARGE SCALE GENOMIC DNA]</scope>
    <source>
        <strain evidence="1 3">VJag</strain>
    </source>
</reference>
<accession>A0A163S3Z0</accession>
<dbReference type="Proteomes" id="UP000093412">
    <property type="component" value="Unassembled WGS sequence"/>
</dbReference>
<dbReference type="EMBL" id="MAQA01000004">
    <property type="protein sequence ID" value="OCI32663.1"/>
    <property type="molecule type" value="Genomic_DNA"/>
</dbReference>
<evidence type="ECO:0000313" key="4">
    <source>
        <dbReference type="Proteomes" id="UP000093412"/>
    </source>
</evidence>
<keyword evidence="1" id="KW-0808">Transferase</keyword>
<dbReference type="SUPFAM" id="SSF53756">
    <property type="entry name" value="UDP-Glycosyltransferase/glycogen phosphorylase"/>
    <property type="match status" value="1"/>
</dbReference>
<keyword evidence="4" id="KW-1185">Reference proteome</keyword>
<reference evidence="2 4" key="2">
    <citation type="submission" date="2016-06" db="EMBL/GenBank/DDBJ databases">
        <title>Genome sequence of Oerskovia enterophila DSM 43852.</title>
        <authorList>
            <person name="Poehlein A."/>
            <person name="Jag V."/>
            <person name="Bengelsdorf F.R."/>
            <person name="Daniel R."/>
            <person name="Duerre P."/>
        </authorList>
    </citation>
    <scope>NUCLEOTIDE SEQUENCE [LARGE SCALE GENOMIC DNA]</scope>
    <source>
        <strain evidence="2 4">DSM 43852</strain>
    </source>
</reference>
<dbReference type="STRING" id="43678.OJAG_13160"/>
<comment type="caution">
    <text evidence="1">The sequence shown here is derived from an EMBL/GenBank/DDBJ whole genome shotgun (WGS) entry which is preliminary data.</text>
</comment>
<protein>
    <submittedName>
        <fullName evidence="1 2">Teichuronic acid biosynthesis glycosyltransferase TuaH</fullName>
        <ecNumber evidence="1 2">2.4.-.-</ecNumber>
    </submittedName>
</protein>
<dbReference type="RefSeq" id="WP_068707778.1">
    <property type="nucleotide sequence ID" value="NZ_LRIE01000062.1"/>
</dbReference>
<dbReference type="AlphaFoldDB" id="A0A163S3Z0"/>
<organism evidence="1 3">
    <name type="scientific">Oerskovia enterophila</name>
    <dbReference type="NCBI Taxonomy" id="43678"/>
    <lineage>
        <taxon>Bacteria</taxon>
        <taxon>Bacillati</taxon>
        <taxon>Actinomycetota</taxon>
        <taxon>Actinomycetes</taxon>
        <taxon>Micrococcales</taxon>
        <taxon>Cellulomonadaceae</taxon>
        <taxon>Oerskovia</taxon>
    </lineage>
</organism>
<dbReference type="Pfam" id="PF13692">
    <property type="entry name" value="Glyco_trans_1_4"/>
    <property type="match status" value="1"/>
</dbReference>
<dbReference type="EC" id="2.4.-.-" evidence="1 2"/>
<dbReference type="PANTHER" id="PTHR12526">
    <property type="entry name" value="GLYCOSYLTRANSFERASE"/>
    <property type="match status" value="1"/>
</dbReference>
<proteinExistence type="predicted"/>
<keyword evidence="1" id="KW-0328">Glycosyltransferase</keyword>
<dbReference type="Gene3D" id="3.40.50.2000">
    <property type="entry name" value="Glycogen Phosphorylase B"/>
    <property type="match status" value="1"/>
</dbReference>
<gene>
    <name evidence="1" type="primary">tuaH</name>
    <name evidence="2" type="ORF">OERS_05930</name>
    <name evidence="1" type="ORF">OJAG_13160</name>
</gene>
<sequence length="390" mass="43406">MTSAADRTVHELVVISLESWDIVWRRNQYLVTELLRGDPRLRVLFVEPAADPLHEVRRGFRPRPGKGLRRADPLEGVGPDQLWLYQPTKILPRRIDPRVDSRLAGLVRRAARKVGLGHPVLWVNDPAAATLVQETDWPSLYDVTDDWLAADRAPEIRRRLLADETLLLTACDEVTVCSPHLAATKGTERDVTLITNGVDVERYRRPQRRPQDLPQGPVALYLGTVHRDRFDLDLVRRTALATRSAGSVVVVGPVLDLTGQEYEALAAAGVRILGARPWTDVPAYLQHATVLLVPHIVDDFTDSLDPLKLYEYRAVGRPVLATPVAGFRDALDPRVTVAEPEAYPGAVLAALTATATTDVHQDDDIPTWEAQGQAMRAVIERARRLSARPR</sequence>
<evidence type="ECO:0000313" key="3">
    <source>
        <dbReference type="Proteomes" id="UP000076447"/>
    </source>
</evidence>
<evidence type="ECO:0000313" key="1">
    <source>
        <dbReference type="EMBL" id="KZM35991.1"/>
    </source>
</evidence>
<dbReference type="Proteomes" id="UP000076447">
    <property type="component" value="Unassembled WGS sequence"/>
</dbReference>
<evidence type="ECO:0000313" key="2">
    <source>
        <dbReference type="EMBL" id="OCI32663.1"/>
    </source>
</evidence>
<name>A0A163S3Z0_9CELL</name>
<dbReference type="GO" id="GO:0016757">
    <property type="term" value="F:glycosyltransferase activity"/>
    <property type="evidence" value="ECO:0007669"/>
    <property type="project" value="UniProtKB-KW"/>
</dbReference>
<dbReference type="PATRIC" id="fig|43678.3.peg.1376"/>
<dbReference type="EMBL" id="LRIE01000062">
    <property type="protein sequence ID" value="KZM35991.1"/>
    <property type="molecule type" value="Genomic_DNA"/>
</dbReference>